<organism evidence="1 2">
    <name type="scientific">Aphidius gifuensis</name>
    <name type="common">Parasitoid wasp</name>
    <dbReference type="NCBI Taxonomy" id="684658"/>
    <lineage>
        <taxon>Eukaryota</taxon>
        <taxon>Metazoa</taxon>
        <taxon>Ecdysozoa</taxon>
        <taxon>Arthropoda</taxon>
        <taxon>Hexapoda</taxon>
        <taxon>Insecta</taxon>
        <taxon>Pterygota</taxon>
        <taxon>Neoptera</taxon>
        <taxon>Endopterygota</taxon>
        <taxon>Hymenoptera</taxon>
        <taxon>Apocrita</taxon>
        <taxon>Ichneumonoidea</taxon>
        <taxon>Braconidae</taxon>
        <taxon>Aphidiinae</taxon>
        <taxon>Aphidius</taxon>
    </lineage>
</organism>
<reference evidence="1 2" key="1">
    <citation type="submission" date="2020-08" db="EMBL/GenBank/DDBJ databases">
        <title>Aphidius gifuensis genome sequencing and assembly.</title>
        <authorList>
            <person name="Du Z."/>
        </authorList>
    </citation>
    <scope>NUCLEOTIDE SEQUENCE [LARGE SCALE GENOMIC DNA]</scope>
    <source>
        <strain evidence="1">YNYX2018</strain>
        <tissue evidence="1">Adults</tissue>
    </source>
</reference>
<keyword evidence="2" id="KW-1185">Reference proteome</keyword>
<evidence type="ECO:0000313" key="2">
    <source>
        <dbReference type="Proteomes" id="UP000639338"/>
    </source>
</evidence>
<name>A0A834XM89_APHGI</name>
<dbReference type="Proteomes" id="UP000639338">
    <property type="component" value="Unassembled WGS sequence"/>
</dbReference>
<dbReference type="AlphaFoldDB" id="A0A834XM89"/>
<protein>
    <submittedName>
        <fullName evidence="1">Uncharacterized protein</fullName>
    </submittedName>
</protein>
<sequence>MTLLTSSETLNHVVQQCHRTHGARILRHNAVVNYLARALNNKWTVFEEPNFRTSTGVLKPDLLAVQGESAIVVDASIPSEQADLSKAHQDKVVKYKVLESVIKQQHKVKNVTFTAAIISSRGIWCSRSVNELVDLKVIRKREIKILSTRVLIGGLTAFNAFNKMTSTLTARTDKRIDRIGIG</sequence>
<dbReference type="EMBL" id="JACMRX010000006">
    <property type="protein sequence ID" value="KAF7987940.1"/>
    <property type="molecule type" value="Genomic_DNA"/>
</dbReference>
<gene>
    <name evidence="1" type="ORF">HCN44_004756</name>
</gene>
<accession>A0A834XM89</accession>
<comment type="caution">
    <text evidence="1">The sequence shown here is derived from an EMBL/GenBank/DDBJ whole genome shotgun (WGS) entry which is preliminary data.</text>
</comment>
<proteinExistence type="predicted"/>
<evidence type="ECO:0000313" key="1">
    <source>
        <dbReference type="EMBL" id="KAF7987940.1"/>
    </source>
</evidence>